<protein>
    <recommendedName>
        <fullName evidence="4">DUF5666 domain-containing protein</fullName>
    </recommendedName>
</protein>
<gene>
    <name evidence="2" type="ORF">H1P_2380002</name>
</gene>
<evidence type="ECO:0000256" key="1">
    <source>
        <dbReference type="SAM" id="SignalP"/>
    </source>
</evidence>
<evidence type="ECO:0008006" key="4">
    <source>
        <dbReference type="Google" id="ProtNLM"/>
    </source>
</evidence>
<sequence>MKTIKQLTIVGVTFFFLGIAISTNSIASSSQDTTVTGAVEQVWEDGFRLNTGERTIRVDSWNVYGDNTPDNVAVGDRLTITREFDDGEFNADSISD</sequence>
<organism evidence="2 3">
    <name type="scientific">Hyella patelloides LEGE 07179</name>
    <dbReference type="NCBI Taxonomy" id="945734"/>
    <lineage>
        <taxon>Bacteria</taxon>
        <taxon>Bacillati</taxon>
        <taxon>Cyanobacteriota</taxon>
        <taxon>Cyanophyceae</taxon>
        <taxon>Pleurocapsales</taxon>
        <taxon>Hyellaceae</taxon>
        <taxon>Hyella</taxon>
    </lineage>
</organism>
<keyword evidence="3" id="KW-1185">Reference proteome</keyword>
<keyword evidence="1" id="KW-0732">Signal</keyword>
<dbReference type="RefSeq" id="WP_144872350.1">
    <property type="nucleotide sequence ID" value="NZ_LR213982.1"/>
</dbReference>
<name>A0A563VS16_9CYAN</name>
<evidence type="ECO:0000313" key="3">
    <source>
        <dbReference type="Proteomes" id="UP000320055"/>
    </source>
</evidence>
<dbReference type="AlphaFoldDB" id="A0A563VS16"/>
<proteinExistence type="predicted"/>
<reference evidence="2 3" key="1">
    <citation type="submission" date="2019-01" db="EMBL/GenBank/DDBJ databases">
        <authorList>
            <person name="Brito A."/>
        </authorList>
    </citation>
    <scope>NUCLEOTIDE SEQUENCE [LARGE SCALE GENOMIC DNA]</scope>
    <source>
        <strain evidence="2">1</strain>
    </source>
</reference>
<feature type="chain" id="PRO_5021730354" description="DUF5666 domain-containing protein" evidence="1">
    <location>
        <begin position="28"/>
        <end position="96"/>
    </location>
</feature>
<dbReference type="EMBL" id="CAACVJ010000155">
    <property type="protein sequence ID" value="VEP14079.1"/>
    <property type="molecule type" value="Genomic_DNA"/>
</dbReference>
<evidence type="ECO:0000313" key="2">
    <source>
        <dbReference type="EMBL" id="VEP14079.1"/>
    </source>
</evidence>
<dbReference type="OrthoDB" id="467760at2"/>
<dbReference type="Proteomes" id="UP000320055">
    <property type="component" value="Unassembled WGS sequence"/>
</dbReference>
<accession>A0A563VS16</accession>
<feature type="signal peptide" evidence="1">
    <location>
        <begin position="1"/>
        <end position="27"/>
    </location>
</feature>